<dbReference type="Pfam" id="PF12708">
    <property type="entry name" value="Pect-lyase_RHGA_epim"/>
    <property type="match status" value="1"/>
</dbReference>
<dbReference type="SMART" id="SM00710">
    <property type="entry name" value="PbH1"/>
    <property type="match status" value="7"/>
</dbReference>
<proteinExistence type="inferred from homology"/>
<comment type="similarity">
    <text evidence="1 4">Belongs to the glycosyl hydrolase 28 family.</text>
</comment>
<dbReference type="GO" id="GO:0004650">
    <property type="term" value="F:polygalacturonase activity"/>
    <property type="evidence" value="ECO:0007669"/>
    <property type="project" value="InterPro"/>
</dbReference>
<dbReference type="Gene3D" id="2.160.20.10">
    <property type="entry name" value="Single-stranded right-handed beta-helix, Pectin lyase-like"/>
    <property type="match status" value="1"/>
</dbReference>
<dbReference type="RefSeq" id="WP_242980009.1">
    <property type="nucleotide sequence ID" value="NZ_PTJA01000001.1"/>
</dbReference>
<name>A0A2S6HYL0_9FIRM</name>
<dbReference type="PANTHER" id="PTHR31339:SF0">
    <property type="entry name" value="PECTIN LYASE-LIKE SUPERFAMILY PROTEIN"/>
    <property type="match status" value="1"/>
</dbReference>
<sequence length="439" mass="48835">MIYNVLEFGAKGDGKTNDAAAIQKAIDKCTGAGGGRVLLPGGYIYNSGSILLKSNVEFHLEMGAVLKASDDLNDYYPLANGGKIVAHESGLPSFLNSEYNGRPFHAFIYGYDQENVAITGFGTIDANEAIFYGDNSGYHIEGTYYPRIPLMLLEKFNHLTIRDVKLVNCAFWTVHLVGCNDVLIEGIRLLNNLQMANSDGIDPDHCTNVRIIGCHIECGDDAIVLKNSGDYKQYGPCENIVISNCTLISTSAAIKFGTEGESDFRNVLVENCTISKSNRGISIQIRDGGNVENVVFSNITIETRRFSHEWWGRAEPICITAHDRKPGVKAGKIKNVRFENISCKGENGIFIRGSEDNYIEDVSFENIHLTLEKNSRWEIEGYDIRPCQGDGLIRTKISGIYAEYARDIRFEHVKIQVAESMRPFYKQDVTLSHSQEITI</sequence>
<reference evidence="6 7" key="1">
    <citation type="submission" date="2018-02" db="EMBL/GenBank/DDBJ databases">
        <title>Genomic Encyclopedia of Archaeal and Bacterial Type Strains, Phase II (KMG-II): from individual species to whole genera.</title>
        <authorList>
            <person name="Goeker M."/>
        </authorList>
    </citation>
    <scope>NUCLEOTIDE SEQUENCE [LARGE SCALE GENOMIC DNA]</scope>
    <source>
        <strain evidence="6 7">DSM 3808</strain>
    </source>
</reference>
<dbReference type="InterPro" id="IPR011050">
    <property type="entry name" value="Pectin_lyase_fold/virulence"/>
</dbReference>
<evidence type="ECO:0000259" key="5">
    <source>
        <dbReference type="Pfam" id="PF12708"/>
    </source>
</evidence>
<evidence type="ECO:0000256" key="1">
    <source>
        <dbReference type="ARBA" id="ARBA00008834"/>
    </source>
</evidence>
<dbReference type="InterPro" id="IPR051801">
    <property type="entry name" value="GH28_Enzymes"/>
</dbReference>
<dbReference type="AlphaFoldDB" id="A0A2S6HYL0"/>
<accession>A0A2S6HYL0</accession>
<dbReference type="GO" id="GO:0016829">
    <property type="term" value="F:lyase activity"/>
    <property type="evidence" value="ECO:0007669"/>
    <property type="project" value="UniProtKB-KW"/>
</dbReference>
<evidence type="ECO:0000256" key="4">
    <source>
        <dbReference type="RuleBase" id="RU361169"/>
    </source>
</evidence>
<dbReference type="EMBL" id="PTJA01000001">
    <property type="protein sequence ID" value="PPK83243.1"/>
    <property type="molecule type" value="Genomic_DNA"/>
</dbReference>
<dbReference type="PANTHER" id="PTHR31339">
    <property type="entry name" value="PECTIN LYASE-RELATED"/>
    <property type="match status" value="1"/>
</dbReference>
<keyword evidence="2 4" id="KW-0378">Hydrolase</keyword>
<comment type="caution">
    <text evidence="6">The sequence shown here is derived from an EMBL/GenBank/DDBJ whole genome shotgun (WGS) entry which is preliminary data.</text>
</comment>
<dbReference type="InterPro" id="IPR012334">
    <property type="entry name" value="Pectin_lyas_fold"/>
</dbReference>
<protein>
    <submittedName>
        <fullName evidence="6">Pectate lyase-like protein</fullName>
    </submittedName>
</protein>
<evidence type="ECO:0000256" key="3">
    <source>
        <dbReference type="ARBA" id="ARBA00023295"/>
    </source>
</evidence>
<keyword evidence="6" id="KW-0456">Lyase</keyword>
<keyword evidence="3 4" id="KW-0326">Glycosidase</keyword>
<evidence type="ECO:0000313" key="7">
    <source>
        <dbReference type="Proteomes" id="UP000237749"/>
    </source>
</evidence>
<dbReference type="InterPro" id="IPR006626">
    <property type="entry name" value="PbH1"/>
</dbReference>
<dbReference type="Pfam" id="PF00295">
    <property type="entry name" value="Glyco_hydro_28"/>
    <property type="match status" value="1"/>
</dbReference>
<evidence type="ECO:0000313" key="6">
    <source>
        <dbReference type="EMBL" id="PPK83243.1"/>
    </source>
</evidence>
<evidence type="ECO:0000256" key="2">
    <source>
        <dbReference type="ARBA" id="ARBA00022801"/>
    </source>
</evidence>
<dbReference type="InterPro" id="IPR024535">
    <property type="entry name" value="RHGA/B-epi-like_pectate_lyase"/>
</dbReference>
<feature type="domain" description="Rhamnogalacturonase A/B/Epimerase-like pectate lyase" evidence="5">
    <location>
        <begin position="3"/>
        <end position="58"/>
    </location>
</feature>
<dbReference type="InterPro" id="IPR000743">
    <property type="entry name" value="Glyco_hydro_28"/>
</dbReference>
<dbReference type="Proteomes" id="UP000237749">
    <property type="component" value="Unassembled WGS sequence"/>
</dbReference>
<dbReference type="SUPFAM" id="SSF51126">
    <property type="entry name" value="Pectin lyase-like"/>
    <property type="match status" value="1"/>
</dbReference>
<gene>
    <name evidence="6" type="ORF">BXY41_101306</name>
</gene>
<organism evidence="6 7">
    <name type="scientific">Lacrimispora xylanisolvens</name>
    <dbReference type="NCBI Taxonomy" id="384636"/>
    <lineage>
        <taxon>Bacteria</taxon>
        <taxon>Bacillati</taxon>
        <taxon>Bacillota</taxon>
        <taxon>Clostridia</taxon>
        <taxon>Lachnospirales</taxon>
        <taxon>Lachnospiraceae</taxon>
        <taxon>Lacrimispora</taxon>
    </lineage>
</organism>
<keyword evidence="7" id="KW-1185">Reference proteome</keyword>
<dbReference type="GO" id="GO:0005975">
    <property type="term" value="P:carbohydrate metabolic process"/>
    <property type="evidence" value="ECO:0007669"/>
    <property type="project" value="InterPro"/>
</dbReference>